<protein>
    <recommendedName>
        <fullName evidence="2 8">Carbonic anhydrase</fullName>
        <ecNumber evidence="2 8">4.2.1.1</ecNumber>
    </recommendedName>
    <alternativeName>
        <fullName evidence="8">Carbonate dehydratase</fullName>
    </alternativeName>
</protein>
<dbReference type="GO" id="GO:0008270">
    <property type="term" value="F:zinc ion binding"/>
    <property type="evidence" value="ECO:0007669"/>
    <property type="project" value="UniProtKB-UniRule"/>
</dbReference>
<dbReference type="InterPro" id="IPR036874">
    <property type="entry name" value="Carbonic_anhydrase_sf"/>
</dbReference>
<feature type="binding site" evidence="7">
    <location>
        <position position="110"/>
    </location>
    <ligand>
        <name>Zn(2+)</name>
        <dbReference type="ChEBI" id="CHEBI:29105"/>
    </ligand>
</feature>
<dbReference type="EC" id="4.2.1.1" evidence="2 8"/>
<dbReference type="PROSITE" id="PS00705">
    <property type="entry name" value="PROK_CO2_ANHYDRASE_2"/>
    <property type="match status" value="1"/>
</dbReference>
<accession>M1MCK1</accession>
<dbReference type="InterPro" id="IPR001765">
    <property type="entry name" value="Carbonic_anhydrase"/>
</dbReference>
<dbReference type="RefSeq" id="WP_015237799.1">
    <property type="nucleotide sequence ID" value="NC_020285.1"/>
</dbReference>
<dbReference type="SUPFAM" id="SSF53056">
    <property type="entry name" value="beta-carbonic anhydrase, cab"/>
    <property type="match status" value="1"/>
</dbReference>
<dbReference type="CDD" id="cd00884">
    <property type="entry name" value="beta_CA_cladeB"/>
    <property type="match status" value="1"/>
</dbReference>
<organism evidence="9 10">
    <name type="scientific">Candidatus Kinetoplastidibacterium blastocrithidiae TCC012E</name>
    <dbReference type="NCBI Taxonomy" id="1208922"/>
    <lineage>
        <taxon>Bacteria</taxon>
        <taxon>Pseudomonadati</taxon>
        <taxon>Pseudomonadota</taxon>
        <taxon>Betaproteobacteria</taxon>
        <taxon>Candidatus Kinetoplastidibacterium</taxon>
    </lineage>
</organism>
<evidence type="ECO:0000256" key="6">
    <source>
        <dbReference type="ARBA" id="ARBA00048348"/>
    </source>
</evidence>
<feature type="binding site" evidence="7">
    <location>
        <position position="44"/>
    </location>
    <ligand>
        <name>Zn(2+)</name>
        <dbReference type="ChEBI" id="CHEBI:29105"/>
    </ligand>
</feature>
<dbReference type="KEGG" id="kbt:BCUE_0295"/>
<keyword evidence="10" id="KW-1185">Reference proteome</keyword>
<keyword evidence="5 8" id="KW-0456">Lyase</keyword>
<evidence type="ECO:0000313" key="10">
    <source>
        <dbReference type="Proteomes" id="UP000011563"/>
    </source>
</evidence>
<evidence type="ECO:0000256" key="1">
    <source>
        <dbReference type="ARBA" id="ARBA00006217"/>
    </source>
</evidence>
<evidence type="ECO:0000256" key="4">
    <source>
        <dbReference type="ARBA" id="ARBA00022833"/>
    </source>
</evidence>
<evidence type="ECO:0000313" key="9">
    <source>
        <dbReference type="EMBL" id="AGF49525.1"/>
    </source>
</evidence>
<gene>
    <name evidence="9" type="ORF">BCUE_0295</name>
</gene>
<comment type="function">
    <text evidence="8">Reversible hydration of carbon dioxide.</text>
</comment>
<evidence type="ECO:0000256" key="5">
    <source>
        <dbReference type="ARBA" id="ARBA00023239"/>
    </source>
</evidence>
<dbReference type="InterPro" id="IPR045066">
    <property type="entry name" value="Beta_CA_cladeB"/>
</dbReference>
<evidence type="ECO:0000256" key="3">
    <source>
        <dbReference type="ARBA" id="ARBA00022723"/>
    </source>
</evidence>
<feature type="binding site" evidence="7">
    <location>
        <position position="46"/>
    </location>
    <ligand>
        <name>Zn(2+)</name>
        <dbReference type="ChEBI" id="CHEBI:29105"/>
    </ligand>
</feature>
<dbReference type="Proteomes" id="UP000011563">
    <property type="component" value="Chromosome"/>
</dbReference>
<feature type="binding site" evidence="7">
    <location>
        <position position="107"/>
    </location>
    <ligand>
        <name>Zn(2+)</name>
        <dbReference type="ChEBI" id="CHEBI:29105"/>
    </ligand>
</feature>
<evidence type="ECO:0000256" key="8">
    <source>
        <dbReference type="RuleBase" id="RU003956"/>
    </source>
</evidence>
<comment type="cofactor">
    <cofactor evidence="7">
        <name>Zn(2+)</name>
        <dbReference type="ChEBI" id="CHEBI:29105"/>
    </cofactor>
    <text evidence="7">Binds 1 zinc ion per subunit.</text>
</comment>
<dbReference type="PANTHER" id="PTHR11002:SF76">
    <property type="entry name" value="CARBONIC ANHYDRASE"/>
    <property type="match status" value="1"/>
</dbReference>
<dbReference type="GO" id="GO:0015976">
    <property type="term" value="P:carbon utilization"/>
    <property type="evidence" value="ECO:0007669"/>
    <property type="project" value="InterPro"/>
</dbReference>
<dbReference type="Gene3D" id="3.40.1050.10">
    <property type="entry name" value="Carbonic anhydrase"/>
    <property type="match status" value="1"/>
</dbReference>
<sequence length="212" mass="23742">MNTFPEKLSDGYFSFLSGKFHTEQKKYERLAVSGQNPEIMVIGCCDSRVSPEVIFDTRPGEIFVVRNVANLVPPFEDEYGTSYHGTSAAIEFAVNGLNIEHIVVLGHASCGGIKSFIEDRHPLSKMDFIGKWMSQITPVAEKLNISVGNHNHEDTKRLEFGVINHSINNLLSFPSVRTRVNERKLHIHGAYFLISTGTLFIKKGLDFVSLTK</sequence>
<dbReference type="AlphaFoldDB" id="M1MCK1"/>
<keyword evidence="4 7" id="KW-0862">Zinc</keyword>
<dbReference type="PATRIC" id="fig|1208922.3.peg.77"/>
<comment type="catalytic activity">
    <reaction evidence="6 8">
        <text>hydrogencarbonate + H(+) = CO2 + H2O</text>
        <dbReference type="Rhea" id="RHEA:10748"/>
        <dbReference type="ChEBI" id="CHEBI:15377"/>
        <dbReference type="ChEBI" id="CHEBI:15378"/>
        <dbReference type="ChEBI" id="CHEBI:16526"/>
        <dbReference type="ChEBI" id="CHEBI:17544"/>
        <dbReference type="EC" id="4.2.1.1"/>
    </reaction>
</comment>
<proteinExistence type="inferred from homology"/>
<evidence type="ECO:0000256" key="2">
    <source>
        <dbReference type="ARBA" id="ARBA00012925"/>
    </source>
</evidence>
<dbReference type="HOGENOM" id="CLU_053879_5_3_4"/>
<dbReference type="PANTHER" id="PTHR11002">
    <property type="entry name" value="CARBONIC ANHYDRASE"/>
    <property type="match status" value="1"/>
</dbReference>
<dbReference type="Pfam" id="PF00484">
    <property type="entry name" value="Pro_CA"/>
    <property type="match status" value="1"/>
</dbReference>
<dbReference type="EMBL" id="CP003807">
    <property type="protein sequence ID" value="AGF49525.1"/>
    <property type="molecule type" value="Genomic_DNA"/>
</dbReference>
<keyword evidence="3 7" id="KW-0479">Metal-binding</keyword>
<comment type="similarity">
    <text evidence="1 8">Belongs to the beta-class carbonic anhydrase family.</text>
</comment>
<evidence type="ECO:0000256" key="7">
    <source>
        <dbReference type="PIRSR" id="PIRSR601765-1"/>
    </source>
</evidence>
<name>M1MCK1_9PROT</name>
<reference evidence="9 10" key="1">
    <citation type="journal article" date="2013" name="Genome Biol. Evol.">
        <title>Genome evolution and phylogenomic analysis of candidatus kinetoplastibacterium, the betaproteobacterial endosymbionts of strigomonas and angomonas.</title>
        <authorList>
            <person name="Alves J.M."/>
            <person name="Serrano M.G."/>
            <person name="Maia da Silva F."/>
            <person name="Voegtly L.J."/>
            <person name="Matveyev A.V."/>
            <person name="Teixeira M.M."/>
            <person name="Camargo E.P."/>
            <person name="Buck G.A."/>
        </authorList>
    </citation>
    <scope>NUCLEOTIDE SEQUENCE [LARGE SCALE GENOMIC DNA]</scope>
    <source>
        <strain evidence="9 10">TCC012E</strain>
    </source>
</reference>
<dbReference type="InterPro" id="IPR015892">
    <property type="entry name" value="Carbonic_anhydrase_CS"/>
</dbReference>
<dbReference type="GO" id="GO:0004089">
    <property type="term" value="F:carbonate dehydratase activity"/>
    <property type="evidence" value="ECO:0007669"/>
    <property type="project" value="UniProtKB-UniRule"/>
</dbReference>
<dbReference type="SMART" id="SM00947">
    <property type="entry name" value="Pro_CA"/>
    <property type="match status" value="1"/>
</dbReference>